<dbReference type="InterPro" id="IPR050330">
    <property type="entry name" value="Bact_OuterMem_StrucFunc"/>
</dbReference>
<comment type="caution">
    <text evidence="8">The sequence shown here is derived from an EMBL/GenBank/DDBJ whole genome shotgun (WGS) entry which is preliminary data.</text>
</comment>
<accession>A0A7Z8K2V7</accession>
<evidence type="ECO:0000256" key="2">
    <source>
        <dbReference type="ARBA" id="ARBA00023136"/>
    </source>
</evidence>
<proteinExistence type="predicted"/>
<dbReference type="SUPFAM" id="SSF103088">
    <property type="entry name" value="OmpA-like"/>
    <property type="match status" value="1"/>
</dbReference>
<feature type="compositionally biased region" description="Low complexity" evidence="5">
    <location>
        <begin position="38"/>
        <end position="48"/>
    </location>
</feature>
<dbReference type="OrthoDB" id="5166631at2"/>
<dbReference type="Gene3D" id="3.30.1330.60">
    <property type="entry name" value="OmpA-like domain"/>
    <property type="match status" value="1"/>
</dbReference>
<evidence type="ECO:0000256" key="5">
    <source>
        <dbReference type="SAM" id="MobiDB-lite"/>
    </source>
</evidence>
<sequence length="401" mass="40245">MPLQPRGRHALLTATALVALTACGTDAPDPAGDRERPAAGPTATTRAPAPTPTLPAVAGYEPGEIPPVPLIVLPDLSMLDASLAGFALDVDAAVRDIPGVTVTPTHCDASGAVEVGRGALLAYGDGSGVFTAPDGSVVNYGDGSGTYVLNGTTVTVYGDGSGTYAADGVSVVSYGDGSGVYDDGTTHVYVHTDGGGGWSRGDRSVVNHGDGSGVASDGETRIVNYGDGSGMYSDGTLTVQNFGDGTGTVDGVPVEVDPLPRVPRLGAFPSMGTIAPVPSCGATLTLDAGVLFDFGSAEIRPDAEASLDALATALADLAVPAGSVEGHTDSVSSAEFNQQLSEDRAGAVADHLARRGVGTAFDVVGHGEDRPVAPNEVDGQDNPAGRQLNRRVEILLPGVTS</sequence>
<dbReference type="PANTHER" id="PTHR30329:SF21">
    <property type="entry name" value="LIPOPROTEIN YIAD-RELATED"/>
    <property type="match status" value="1"/>
</dbReference>
<dbReference type="GO" id="GO:0009279">
    <property type="term" value="C:cell outer membrane"/>
    <property type="evidence" value="ECO:0007669"/>
    <property type="project" value="UniProtKB-SubCell"/>
</dbReference>
<dbReference type="RefSeq" id="WP_154728152.1">
    <property type="nucleotide sequence ID" value="NZ_SZYE01000008.1"/>
</dbReference>
<feature type="chain" id="PRO_5030564843" evidence="6">
    <location>
        <begin position="28"/>
        <end position="401"/>
    </location>
</feature>
<dbReference type="PROSITE" id="PS51123">
    <property type="entry name" value="OMPA_2"/>
    <property type="match status" value="1"/>
</dbReference>
<keyword evidence="6" id="KW-0732">Signal</keyword>
<dbReference type="PRINTS" id="PR01021">
    <property type="entry name" value="OMPADOMAIN"/>
</dbReference>
<feature type="domain" description="OmpA-like" evidence="7">
    <location>
        <begin position="279"/>
        <end position="400"/>
    </location>
</feature>
<evidence type="ECO:0000256" key="4">
    <source>
        <dbReference type="PROSITE-ProRule" id="PRU00473"/>
    </source>
</evidence>
<dbReference type="InterPro" id="IPR006665">
    <property type="entry name" value="OmpA-like"/>
</dbReference>
<dbReference type="Proteomes" id="UP000308121">
    <property type="component" value="Unassembled WGS sequence"/>
</dbReference>
<dbReference type="AlphaFoldDB" id="A0A7Z8K2V7"/>
<feature type="region of interest" description="Disordered" evidence="5">
    <location>
        <begin position="366"/>
        <end position="385"/>
    </location>
</feature>
<dbReference type="EMBL" id="SZYE01000008">
    <property type="protein sequence ID" value="TKR27052.1"/>
    <property type="molecule type" value="Genomic_DNA"/>
</dbReference>
<dbReference type="PROSITE" id="PS51257">
    <property type="entry name" value="PROKAR_LIPOPROTEIN"/>
    <property type="match status" value="1"/>
</dbReference>
<dbReference type="Pfam" id="PF00691">
    <property type="entry name" value="OmpA"/>
    <property type="match status" value="1"/>
</dbReference>
<evidence type="ECO:0000256" key="3">
    <source>
        <dbReference type="ARBA" id="ARBA00023237"/>
    </source>
</evidence>
<evidence type="ECO:0000313" key="8">
    <source>
        <dbReference type="EMBL" id="TKR27052.1"/>
    </source>
</evidence>
<name>A0A7Z8K2V7_9CELL</name>
<gene>
    <name evidence="8" type="ORF">FA014_02615</name>
</gene>
<organism evidence="8 9">
    <name type="scientific">Cellulomonas hominis</name>
    <dbReference type="NCBI Taxonomy" id="156981"/>
    <lineage>
        <taxon>Bacteria</taxon>
        <taxon>Bacillati</taxon>
        <taxon>Actinomycetota</taxon>
        <taxon>Actinomycetes</taxon>
        <taxon>Micrococcales</taxon>
        <taxon>Cellulomonadaceae</taxon>
        <taxon>Cellulomonas</taxon>
    </lineage>
</organism>
<dbReference type="InterPro" id="IPR036737">
    <property type="entry name" value="OmpA-like_sf"/>
</dbReference>
<dbReference type="InterPro" id="IPR006664">
    <property type="entry name" value="OMP_bac"/>
</dbReference>
<dbReference type="PANTHER" id="PTHR30329">
    <property type="entry name" value="STATOR ELEMENT OF FLAGELLAR MOTOR COMPLEX"/>
    <property type="match status" value="1"/>
</dbReference>
<feature type="signal peptide" evidence="6">
    <location>
        <begin position="1"/>
        <end position="27"/>
    </location>
</feature>
<evidence type="ECO:0000313" key="9">
    <source>
        <dbReference type="Proteomes" id="UP000308121"/>
    </source>
</evidence>
<keyword evidence="3" id="KW-0998">Cell outer membrane</keyword>
<comment type="subcellular location">
    <subcellularLocation>
        <location evidence="1">Cell outer membrane</location>
    </subcellularLocation>
</comment>
<evidence type="ECO:0000256" key="1">
    <source>
        <dbReference type="ARBA" id="ARBA00004442"/>
    </source>
</evidence>
<evidence type="ECO:0000256" key="6">
    <source>
        <dbReference type="SAM" id="SignalP"/>
    </source>
</evidence>
<keyword evidence="2 4" id="KW-0472">Membrane</keyword>
<dbReference type="CDD" id="cd07185">
    <property type="entry name" value="OmpA_C-like"/>
    <property type="match status" value="1"/>
</dbReference>
<protein>
    <submittedName>
        <fullName evidence="8">OmpA family protein</fullName>
    </submittedName>
</protein>
<evidence type="ECO:0000259" key="7">
    <source>
        <dbReference type="PROSITE" id="PS51123"/>
    </source>
</evidence>
<reference evidence="8 9" key="1">
    <citation type="submission" date="2019-05" db="EMBL/GenBank/DDBJ databases">
        <title>Genome sequence of Cellulomonas hominis strain CS1.</title>
        <authorList>
            <person name="Belmont J."/>
            <person name="Maclea K.S."/>
        </authorList>
    </citation>
    <scope>NUCLEOTIDE SEQUENCE [LARGE SCALE GENOMIC DNA]</scope>
    <source>
        <strain evidence="8 9">CS1</strain>
    </source>
</reference>
<feature type="region of interest" description="Disordered" evidence="5">
    <location>
        <begin position="25"/>
        <end position="60"/>
    </location>
</feature>